<protein>
    <submittedName>
        <fullName evidence="1">Uncharacterized protein</fullName>
    </submittedName>
</protein>
<evidence type="ECO:0000313" key="2">
    <source>
        <dbReference type="Proteomes" id="UP000003639"/>
    </source>
</evidence>
<dbReference type="Proteomes" id="UP000003639">
    <property type="component" value="Unassembled WGS sequence"/>
</dbReference>
<reference evidence="1 2" key="1">
    <citation type="submission" date="2007-04" db="EMBL/GenBank/DDBJ databases">
        <authorList>
            <person name="Fulton L."/>
            <person name="Clifton S."/>
            <person name="Fulton B."/>
            <person name="Xu J."/>
            <person name="Minx P."/>
            <person name="Pepin K.H."/>
            <person name="Johnson M."/>
            <person name="Thiruvilangam P."/>
            <person name="Bhonagiri V."/>
            <person name="Nash W.E."/>
            <person name="Mardis E.R."/>
            <person name="Wilson R.K."/>
        </authorList>
    </citation>
    <scope>NUCLEOTIDE SEQUENCE [LARGE SCALE GENOMIC DNA]</scope>
    <source>
        <strain evidence="1 2">ATCC 29799</strain>
    </source>
</reference>
<dbReference type="AlphaFoldDB" id="A6P2I2"/>
<gene>
    <name evidence="1" type="ORF">BACCAP_04713</name>
</gene>
<evidence type="ECO:0000313" key="1">
    <source>
        <dbReference type="EMBL" id="EDM97569.1"/>
    </source>
</evidence>
<organism evidence="1 2">
    <name type="scientific">Pseudoflavonifractor capillosus ATCC 29799</name>
    <dbReference type="NCBI Taxonomy" id="411467"/>
    <lineage>
        <taxon>Bacteria</taxon>
        <taxon>Bacillati</taxon>
        <taxon>Bacillota</taxon>
        <taxon>Clostridia</taxon>
        <taxon>Eubacteriales</taxon>
        <taxon>Oscillospiraceae</taxon>
        <taxon>Pseudoflavonifractor</taxon>
    </lineage>
</organism>
<accession>A6P2I2</accession>
<reference evidence="1 2" key="2">
    <citation type="submission" date="2007-06" db="EMBL/GenBank/DDBJ databases">
        <title>Draft genome sequence of Pseudoflavonifractor capillosus ATCC 29799.</title>
        <authorList>
            <person name="Sudarsanam P."/>
            <person name="Ley R."/>
            <person name="Guruge J."/>
            <person name="Turnbaugh P.J."/>
            <person name="Mahowald M."/>
            <person name="Liep D."/>
            <person name="Gordon J."/>
        </authorList>
    </citation>
    <scope>NUCLEOTIDE SEQUENCE [LARGE SCALE GENOMIC DNA]</scope>
    <source>
        <strain evidence="1 2">ATCC 29799</strain>
    </source>
</reference>
<comment type="caution">
    <text evidence="1">The sequence shown here is derived from an EMBL/GenBank/DDBJ whole genome shotgun (WGS) entry which is preliminary data.</text>
</comment>
<name>A6P2I2_9FIRM</name>
<sequence>MAAFYLAFLNFGPPQEKREYTPHVAGFGFFQLLCS</sequence>
<dbReference type="EMBL" id="AAXG02000053">
    <property type="protein sequence ID" value="EDM97569.1"/>
    <property type="molecule type" value="Genomic_DNA"/>
</dbReference>
<keyword evidence="2" id="KW-1185">Reference proteome</keyword>
<proteinExistence type="predicted"/>